<dbReference type="GO" id="GO:0060271">
    <property type="term" value="P:cilium assembly"/>
    <property type="evidence" value="ECO:0007669"/>
    <property type="project" value="UniProtKB-ARBA"/>
</dbReference>
<evidence type="ECO:0000256" key="8">
    <source>
        <dbReference type="ARBA" id="ARBA00023054"/>
    </source>
</evidence>
<gene>
    <name evidence="20" type="ORF">MSP1404_LOCUS2880</name>
</gene>
<feature type="domain" description="Dynein heavy chain region D6 P-loop" evidence="15">
    <location>
        <begin position="742"/>
        <end position="859"/>
    </location>
</feature>
<dbReference type="GO" id="GO:0007018">
    <property type="term" value="P:microtubule-based movement"/>
    <property type="evidence" value="ECO:0007669"/>
    <property type="project" value="InterPro"/>
</dbReference>
<dbReference type="InterPro" id="IPR026983">
    <property type="entry name" value="DHC"/>
</dbReference>
<evidence type="ECO:0000259" key="19">
    <source>
        <dbReference type="Pfam" id="PF18199"/>
    </source>
</evidence>
<evidence type="ECO:0000256" key="1">
    <source>
        <dbReference type="ARBA" id="ARBA00004138"/>
    </source>
</evidence>
<evidence type="ECO:0000256" key="9">
    <source>
        <dbReference type="ARBA" id="ARBA00023069"/>
    </source>
</evidence>
<evidence type="ECO:0000256" key="14">
    <source>
        <dbReference type="SAM" id="MobiDB-lite"/>
    </source>
</evidence>
<keyword evidence="11" id="KW-0206">Cytoskeleton</keyword>
<keyword evidence="12" id="KW-0966">Cell projection</keyword>
<comment type="subcellular location">
    <subcellularLocation>
        <location evidence="1">Cell projection</location>
        <location evidence="1">Cilium</location>
    </subcellularLocation>
    <subcellularLocation>
        <location evidence="2">Cytoplasm</location>
        <location evidence="2">Cytoskeleton</location>
    </subcellularLocation>
</comment>
<feature type="coiled-coil region" evidence="13">
    <location>
        <begin position="108"/>
        <end position="156"/>
    </location>
</feature>
<dbReference type="InterPro" id="IPR042219">
    <property type="entry name" value="AAA_lid_11_sf"/>
</dbReference>
<evidence type="ECO:0008006" key="21">
    <source>
        <dbReference type="Google" id="ProtNLM"/>
    </source>
</evidence>
<evidence type="ECO:0000256" key="6">
    <source>
        <dbReference type="ARBA" id="ARBA00022840"/>
    </source>
</evidence>
<keyword evidence="8 13" id="KW-0175">Coiled coil</keyword>
<evidence type="ECO:0000256" key="4">
    <source>
        <dbReference type="ARBA" id="ARBA00022701"/>
    </source>
</evidence>
<dbReference type="FunFam" id="3.40.50.300:FF:000223">
    <property type="entry name" value="Dynein heavy chain 3, axonemal"/>
    <property type="match status" value="1"/>
</dbReference>
<protein>
    <recommendedName>
        <fullName evidence="21">Dynein heavy chain</fullName>
    </recommendedName>
</protein>
<dbReference type="GO" id="GO:0008569">
    <property type="term" value="F:minus-end-directed microtubule motor activity"/>
    <property type="evidence" value="ECO:0007669"/>
    <property type="project" value="InterPro"/>
</dbReference>
<accession>A0A7S0PMS3</accession>
<dbReference type="InterPro" id="IPR041658">
    <property type="entry name" value="AAA_lid_11"/>
</dbReference>
<evidence type="ECO:0000256" key="7">
    <source>
        <dbReference type="ARBA" id="ARBA00023017"/>
    </source>
</evidence>
<feature type="domain" description="Dynein heavy chain ATP-binding dynein motor region" evidence="17">
    <location>
        <begin position="238"/>
        <end position="459"/>
    </location>
</feature>
<dbReference type="FunFam" id="1.10.8.720:FF:000001">
    <property type="entry name" value="dynein heavy chain 7, axonemal"/>
    <property type="match status" value="1"/>
</dbReference>
<keyword evidence="4" id="KW-0493">Microtubule</keyword>
<dbReference type="Pfam" id="PF18199">
    <property type="entry name" value="Dynein_C"/>
    <property type="match status" value="1"/>
</dbReference>
<feature type="domain" description="Dynein heavy chain coiled coil stalk" evidence="16">
    <location>
        <begin position="13"/>
        <end position="208"/>
    </location>
</feature>
<keyword evidence="10" id="KW-0505">Motor protein</keyword>
<evidence type="ECO:0000259" key="18">
    <source>
        <dbReference type="Pfam" id="PF18198"/>
    </source>
</evidence>
<evidence type="ECO:0000256" key="10">
    <source>
        <dbReference type="ARBA" id="ARBA00023175"/>
    </source>
</evidence>
<dbReference type="GO" id="GO:0005874">
    <property type="term" value="C:microtubule"/>
    <property type="evidence" value="ECO:0007669"/>
    <property type="project" value="UniProtKB-KW"/>
</dbReference>
<evidence type="ECO:0000256" key="12">
    <source>
        <dbReference type="ARBA" id="ARBA00023273"/>
    </source>
</evidence>
<dbReference type="PANTHER" id="PTHR22878">
    <property type="entry name" value="DYNEIN HEAVY CHAIN 6, AXONEMAL-LIKE-RELATED"/>
    <property type="match status" value="1"/>
</dbReference>
<dbReference type="GO" id="GO:0030286">
    <property type="term" value="C:dynein complex"/>
    <property type="evidence" value="ECO:0007669"/>
    <property type="project" value="UniProtKB-KW"/>
</dbReference>
<dbReference type="Gene3D" id="3.40.50.300">
    <property type="entry name" value="P-loop containing nucleotide triphosphate hydrolases"/>
    <property type="match status" value="2"/>
</dbReference>
<dbReference type="GO" id="GO:0005524">
    <property type="term" value="F:ATP binding"/>
    <property type="evidence" value="ECO:0007669"/>
    <property type="project" value="UniProtKB-KW"/>
</dbReference>
<feature type="coiled-coil region" evidence="13">
    <location>
        <begin position="407"/>
        <end position="434"/>
    </location>
</feature>
<dbReference type="FunFam" id="1.10.8.1220:FF:000001">
    <property type="entry name" value="Dynein axonemal heavy chain 5"/>
    <property type="match status" value="1"/>
</dbReference>
<evidence type="ECO:0000256" key="13">
    <source>
        <dbReference type="SAM" id="Coils"/>
    </source>
</evidence>
<evidence type="ECO:0000259" key="16">
    <source>
        <dbReference type="Pfam" id="PF12777"/>
    </source>
</evidence>
<dbReference type="EMBL" id="HBEV01003834">
    <property type="protein sequence ID" value="CAD8580967.1"/>
    <property type="molecule type" value="Transcribed_RNA"/>
</dbReference>
<dbReference type="GO" id="GO:0005929">
    <property type="term" value="C:cilium"/>
    <property type="evidence" value="ECO:0007669"/>
    <property type="project" value="UniProtKB-SubCell"/>
</dbReference>
<evidence type="ECO:0000313" key="20">
    <source>
        <dbReference type="EMBL" id="CAD8580967.1"/>
    </source>
</evidence>
<evidence type="ECO:0000259" key="17">
    <source>
        <dbReference type="Pfam" id="PF12781"/>
    </source>
</evidence>
<evidence type="ECO:0000256" key="5">
    <source>
        <dbReference type="ARBA" id="ARBA00022741"/>
    </source>
</evidence>
<dbReference type="FunFam" id="3.40.50.300:FF:000362">
    <property type="entry name" value="Dynein, axonemal, heavy chain 6"/>
    <property type="match status" value="1"/>
</dbReference>
<evidence type="ECO:0000259" key="15">
    <source>
        <dbReference type="Pfam" id="PF03028"/>
    </source>
</evidence>
<keyword evidence="6" id="KW-0067">ATP-binding</keyword>
<dbReference type="Pfam" id="PF18198">
    <property type="entry name" value="AAA_lid_11"/>
    <property type="match status" value="1"/>
</dbReference>
<organism evidence="20">
    <name type="scientific">Micromonas pusilla</name>
    <name type="common">Picoplanktonic green alga</name>
    <name type="synonym">Chromulina pusilla</name>
    <dbReference type="NCBI Taxonomy" id="38833"/>
    <lineage>
        <taxon>Eukaryota</taxon>
        <taxon>Viridiplantae</taxon>
        <taxon>Chlorophyta</taxon>
        <taxon>Mamiellophyceae</taxon>
        <taxon>Mamiellales</taxon>
        <taxon>Mamiellaceae</taxon>
        <taxon>Micromonas</taxon>
    </lineage>
</organism>
<feature type="region of interest" description="Disordered" evidence="14">
    <location>
        <begin position="579"/>
        <end position="606"/>
    </location>
</feature>
<dbReference type="Pfam" id="PF12777">
    <property type="entry name" value="MT"/>
    <property type="match status" value="1"/>
</dbReference>
<dbReference type="GO" id="GO:0051959">
    <property type="term" value="F:dynein light intermediate chain binding"/>
    <property type="evidence" value="ECO:0007669"/>
    <property type="project" value="InterPro"/>
</dbReference>
<dbReference type="Gene3D" id="3.10.490.20">
    <property type="match status" value="1"/>
</dbReference>
<dbReference type="InterPro" id="IPR004273">
    <property type="entry name" value="Dynein_heavy_D6_P-loop"/>
</dbReference>
<dbReference type="Pfam" id="PF03028">
    <property type="entry name" value="Dynein_heavy"/>
    <property type="match status" value="1"/>
</dbReference>
<dbReference type="PANTHER" id="PTHR22878:SF68">
    <property type="entry name" value="DYNEIN HEAVY CHAIN 6, AXONEMAL-LIKE"/>
    <property type="match status" value="1"/>
</dbReference>
<feature type="domain" description="Dynein heavy chain C-terminal" evidence="19">
    <location>
        <begin position="1036"/>
        <end position="1352"/>
    </location>
</feature>
<keyword evidence="5" id="KW-0547">Nucleotide-binding</keyword>
<feature type="compositionally biased region" description="Acidic residues" evidence="14">
    <location>
        <begin position="584"/>
        <end position="598"/>
    </location>
</feature>
<dbReference type="InterPro" id="IPR024743">
    <property type="entry name" value="Dynein_HC_stalk"/>
</dbReference>
<evidence type="ECO:0000256" key="3">
    <source>
        <dbReference type="ARBA" id="ARBA00022490"/>
    </source>
</evidence>
<dbReference type="Gene3D" id="1.10.8.1220">
    <property type="match status" value="1"/>
</dbReference>
<keyword evidence="7" id="KW-0243">Dynein</keyword>
<name>A0A7S0PMS3_MICPS</name>
<feature type="domain" description="Dynein heavy chain AAA lid" evidence="18">
    <location>
        <begin position="891"/>
        <end position="1029"/>
    </location>
</feature>
<dbReference type="Gene3D" id="1.10.8.720">
    <property type="entry name" value="Region D6 of dynein motor"/>
    <property type="match status" value="1"/>
</dbReference>
<reference evidence="20" key="1">
    <citation type="submission" date="2021-01" db="EMBL/GenBank/DDBJ databases">
        <authorList>
            <person name="Corre E."/>
            <person name="Pelletier E."/>
            <person name="Niang G."/>
            <person name="Scheremetjew M."/>
            <person name="Finn R."/>
            <person name="Kale V."/>
            <person name="Holt S."/>
            <person name="Cochrane G."/>
            <person name="Meng A."/>
            <person name="Brown T."/>
            <person name="Cohen L."/>
        </authorList>
    </citation>
    <scope>NUCLEOTIDE SEQUENCE</scope>
    <source>
        <strain evidence="20">CCMP494</strain>
    </source>
</reference>
<dbReference type="Gene3D" id="6.10.140.1060">
    <property type="match status" value="1"/>
</dbReference>
<evidence type="ECO:0000256" key="11">
    <source>
        <dbReference type="ARBA" id="ARBA00023212"/>
    </source>
</evidence>
<dbReference type="FunFam" id="3.10.490.20:FF:000005">
    <property type="entry name" value="Dynein axonemal heavy chain 6"/>
    <property type="match status" value="1"/>
</dbReference>
<dbReference type="Gene3D" id="1.20.920.20">
    <property type="match status" value="1"/>
</dbReference>
<dbReference type="GO" id="GO:0045505">
    <property type="term" value="F:dynein intermediate chain binding"/>
    <property type="evidence" value="ECO:0007669"/>
    <property type="project" value="InterPro"/>
</dbReference>
<dbReference type="Gene3D" id="1.20.1270.280">
    <property type="match status" value="1"/>
</dbReference>
<dbReference type="FunFam" id="1.20.1270.280:FF:000001">
    <property type="entry name" value="dynein heavy chain 7, axonemal"/>
    <property type="match status" value="1"/>
</dbReference>
<evidence type="ECO:0000256" key="2">
    <source>
        <dbReference type="ARBA" id="ARBA00004245"/>
    </source>
</evidence>
<keyword evidence="3" id="KW-0963">Cytoplasm</keyword>
<sequence>MEAVLTLLKEKTDWASARKVLGDTGFMKRLFEFDKDNISPKTLKRLEKFVNREDFTPEIVQSQSQAAKSLCMWCRAMHVYAGVEKVVRPKRKALAEAEASLAATLAALKEKQQFLQDVQDKVAQLEKDLAKAEAESQSLKDQAQLTEDRLVRAEKLTSGLADEAVRWKSTAESLGDQRELLVGDVFVSAACISYFGAFNGAYRDELVDLWTSRCRELGVPVSENCSLKNTLASPVEIREWNIWGLPSDDVSVDNGILVTRGRRWPLMIDPQAQANTWVKNMEQKNALKIIKLTDGNYLRTMENSIRNGTPVLVEDIGETLDPALEPILQKAVFVQNGRTLIRLGDTDVDYDPNFKFYLTTKMPNPHYLPEVCIKVTIINFTVTIKGLEDQLLGDVVRKERPDLEEAKDRLVLSISNDKKQLKDLEDKILRLLKESEGNILDDVDLIKTLETSKTTSTMINGRVKEAEQTEASINETREKYRPAAIRGSILYFVVADLALIGPMYQYSLNFFMKLFNQCIDNSEPSERLRKRLKNLMSYTTYFVYVSVCRGLFEEHKLLFSLLVCTSIMRVMTVQEKIDEANVGDAEESDDEDEEEEAKPEDAAPVESPAVIEAREWNVFLRGTPLNYEAPAKTVEWLTDAVWRNVCYLETDLPDYLTGFTADMAAKSAEFEAWAESDSPFQEPMPGGWDDKLTYFIKLAVVKVFKEDKAVASAQQYIGAELGKAFTEAPPWTLDDVFPDTNSRVPIIFILSTGADPTAMLQRFATKMGWVPGERLHFCSLGQGQGPIAEEMVSKAQDNGDWVCLQNCHVASSWMLSLEAMVNNMSQDYNPVHEDFRLWLTSMPAAIFPVLVLQNGIKLTNEPPKGVRANMKRTFNDIQEEVWEGCSKPQPYKKLVFALSTFHAIIQERRKFGPLGWNIRYEFNASDIECSMLTLRMFLEEQDEIPWAALVYVTGQINYGGRVTDDLDRRCLMSILKKYYLPNILDDSYRFTPSGTYYAPPEGDLFSFRDYLEQLPLTEAPEVFGMHPNANITFQLQETRKMMDTMLSIQPRATSAEGGKSPDEIVAALAAEIESNIAPPLDLDDACPGLFDRTASGQLKSLSVVLGQEIERFNKLTRRVLSSLKELQKAIKGVVVMTGELEQMYTDFLNNKVPGLWEKVAYPSLKPLGGWIVDYHRRIDFMRTWLTKGNPKSYWLSGFFFPQGFMTGVLQEHARKYQQPIDALNFNFQVLEGKETAEDITEAPEDGVLIDGLYVDNARWNREMKYLDESDPGVMISNLPVVHFVPVMGYYPPPLLAPADPKEYQCPLYKTSVRAGILSTTGQSTNFVICVGLPIRPGTDSDFWVLQGVALLCATND</sequence>
<dbReference type="InterPro" id="IPR043160">
    <property type="entry name" value="Dynein_C_barrel"/>
</dbReference>
<dbReference type="InterPro" id="IPR041228">
    <property type="entry name" value="Dynein_C"/>
</dbReference>
<dbReference type="InterPro" id="IPR027417">
    <property type="entry name" value="P-loop_NTPase"/>
</dbReference>
<keyword evidence="9" id="KW-0969">Cilium</keyword>
<dbReference type="Pfam" id="PF12781">
    <property type="entry name" value="AAA_9"/>
    <property type="match status" value="1"/>
</dbReference>
<proteinExistence type="predicted"/>
<dbReference type="InterPro" id="IPR035706">
    <property type="entry name" value="AAA_9"/>
</dbReference>